<gene>
    <name evidence="1" type="ORF">MNBD_GAMMA16-2085</name>
</gene>
<sequence length="407" mass="46634">MAISLLFRNRGTFVRLRCVSPAIKAALMLLSLNMLCISEVSAREWLIEPSISTSAQYNDNPRLSENAQTEISKVTLSPTVKLGYHTPRIEFVSSMRLHSSKYNKQIFDSNDWYGDALLRKKSELSHVELAVDYAYDSTQVSEIEDTGLVQDNKRRSRFGIHPAWQYQVDFKNRLNINYSFDDVSYNEGQASGLFDYNNQLLSTRLLHQLRIKTFVGLMVYASRFNSSGRGSEFTDIGFQGSYKYSLTETMELELAGGVRQTDLEVALSSLDTSNKVEGSDAGGVYSASLVRRWQRTRIEASLQRSIEPSGSGYVVLRNQAVLRLKQQLTEKWTALFSLKRAENNALIDEIKGVDRNYISFDSRLSWRWDRNITLSGLYRYQQQKYDTRANTAQGNSIEARLNYRWVR</sequence>
<proteinExistence type="predicted"/>
<evidence type="ECO:0008006" key="2">
    <source>
        <dbReference type="Google" id="ProtNLM"/>
    </source>
</evidence>
<name>A0A3B1A051_9ZZZZ</name>
<protein>
    <recommendedName>
        <fullName evidence="2">Capsular polysaccharide synthesis enzyme CpsB</fullName>
    </recommendedName>
</protein>
<organism evidence="1">
    <name type="scientific">hydrothermal vent metagenome</name>
    <dbReference type="NCBI Taxonomy" id="652676"/>
    <lineage>
        <taxon>unclassified sequences</taxon>
        <taxon>metagenomes</taxon>
        <taxon>ecological metagenomes</taxon>
    </lineage>
</organism>
<reference evidence="1" key="1">
    <citation type="submission" date="2018-06" db="EMBL/GenBank/DDBJ databases">
        <authorList>
            <person name="Zhirakovskaya E."/>
        </authorList>
    </citation>
    <scope>NUCLEOTIDE SEQUENCE</scope>
</reference>
<dbReference type="SUPFAM" id="SSF56935">
    <property type="entry name" value="Porins"/>
    <property type="match status" value="1"/>
</dbReference>
<evidence type="ECO:0000313" key="1">
    <source>
        <dbReference type="EMBL" id="VAW87114.1"/>
    </source>
</evidence>
<dbReference type="EMBL" id="UOFO01000110">
    <property type="protein sequence ID" value="VAW87114.1"/>
    <property type="molecule type" value="Genomic_DNA"/>
</dbReference>
<accession>A0A3B1A051</accession>
<dbReference type="AlphaFoldDB" id="A0A3B1A051"/>